<dbReference type="EC" id="2.1.1.72" evidence="2"/>
<dbReference type="InterPro" id="IPR029063">
    <property type="entry name" value="SAM-dependent_MTases_sf"/>
</dbReference>
<dbReference type="GO" id="GO:0032259">
    <property type="term" value="P:methylation"/>
    <property type="evidence" value="ECO:0007669"/>
    <property type="project" value="UniProtKB-KW"/>
</dbReference>
<keyword evidence="3 9" id="KW-0489">Methyltransferase</keyword>
<comment type="caution">
    <text evidence="9">The sequence shown here is derived from an EMBL/GenBank/DDBJ whole genome shotgun (WGS) entry which is preliminary data.</text>
</comment>
<dbReference type="PRINTS" id="PR00506">
    <property type="entry name" value="D21N6MTFRASE"/>
</dbReference>
<sequence length="423" mass="47742">MATGIPKAPILGNIRAIGSLVRLEYPEKQPEHEVLAGPRAELVDIGSLTHGDSENGQFFYGDNLPILRTLLDDYREKVQLIYIDPPFASSGNYATRSLDHAYEDDLHGHHYIEFIRKRLVVLRELLSPTGSIYVHLDANMAFHIKVVMDEVFGPQNFRNFITRKKCNPKNFTKNSFGNISDYILFYSKSSECHFNRQYEPWTEETSKKEYQYIDEGGRRFKKVPLHAPGTRNGATGQPWRGKNPPPGKHWQYPPDVLEEMDRRGEIYWSPNGNPRRKIYLDNSQGIPIQDIWLDVKDPHNQNIRITGYPTEKNQGVLERIILASSQPGDLVLDAFAGSGTTMAAAFAHGRRCLGIDRSPESLRTVLGRFMYGLSRMGDFVGSKPSEESKQLGFSFGSVHLAAEKSQASEALDIFQAAVGRKVA</sequence>
<dbReference type="InterPro" id="IPR002941">
    <property type="entry name" value="DNA_methylase_N4/N6"/>
</dbReference>
<dbReference type="GO" id="GO:0009007">
    <property type="term" value="F:site-specific DNA-methyltransferase (adenine-specific) activity"/>
    <property type="evidence" value="ECO:0007669"/>
    <property type="project" value="UniProtKB-EC"/>
</dbReference>
<dbReference type="PROSITE" id="PS00092">
    <property type="entry name" value="N6_MTASE"/>
    <property type="match status" value="1"/>
</dbReference>
<evidence type="ECO:0000256" key="6">
    <source>
        <dbReference type="ARBA" id="ARBA00047942"/>
    </source>
</evidence>
<comment type="similarity">
    <text evidence="1">Belongs to the N(4)/N(6)-methyltransferase family.</text>
</comment>
<keyword evidence="4 9" id="KW-0808">Transferase</keyword>
<gene>
    <name evidence="9" type="ORF">ENQ87_02270</name>
</gene>
<evidence type="ECO:0000259" key="8">
    <source>
        <dbReference type="Pfam" id="PF01555"/>
    </source>
</evidence>
<dbReference type="InterPro" id="IPR002295">
    <property type="entry name" value="N4/N6-MTase_EcoPI_Mod-like"/>
</dbReference>
<accession>A0A831U2L0</accession>
<proteinExistence type="inferred from homology"/>
<evidence type="ECO:0000256" key="3">
    <source>
        <dbReference type="ARBA" id="ARBA00022603"/>
    </source>
</evidence>
<evidence type="ECO:0000313" key="9">
    <source>
        <dbReference type="EMBL" id="HEN41193.1"/>
    </source>
</evidence>
<organism evidence="9">
    <name type="scientific">Geobacter metallireducens</name>
    <dbReference type="NCBI Taxonomy" id="28232"/>
    <lineage>
        <taxon>Bacteria</taxon>
        <taxon>Pseudomonadati</taxon>
        <taxon>Thermodesulfobacteriota</taxon>
        <taxon>Desulfuromonadia</taxon>
        <taxon>Geobacterales</taxon>
        <taxon>Geobacteraceae</taxon>
        <taxon>Geobacter</taxon>
    </lineage>
</organism>
<dbReference type="Gene3D" id="3.40.50.150">
    <property type="entry name" value="Vaccinia Virus protein VP39"/>
    <property type="match status" value="1"/>
</dbReference>
<dbReference type="EMBL" id="DSOV01000007">
    <property type="protein sequence ID" value="HEN41193.1"/>
    <property type="molecule type" value="Genomic_DNA"/>
</dbReference>
<comment type="catalytic activity">
    <reaction evidence="6">
        <text>a 2'-deoxyadenosine in DNA + S-adenosyl-L-methionine = an N(6)-methyl-2'-deoxyadenosine in DNA + S-adenosyl-L-homocysteine + H(+)</text>
        <dbReference type="Rhea" id="RHEA:15197"/>
        <dbReference type="Rhea" id="RHEA-COMP:12418"/>
        <dbReference type="Rhea" id="RHEA-COMP:12419"/>
        <dbReference type="ChEBI" id="CHEBI:15378"/>
        <dbReference type="ChEBI" id="CHEBI:57856"/>
        <dbReference type="ChEBI" id="CHEBI:59789"/>
        <dbReference type="ChEBI" id="CHEBI:90615"/>
        <dbReference type="ChEBI" id="CHEBI:90616"/>
        <dbReference type="EC" id="2.1.1.72"/>
    </reaction>
</comment>
<evidence type="ECO:0000256" key="1">
    <source>
        <dbReference type="ARBA" id="ARBA00006594"/>
    </source>
</evidence>
<protein>
    <recommendedName>
        <fullName evidence="2">site-specific DNA-methyltransferase (adenine-specific)</fullName>
        <ecNumber evidence="2">2.1.1.72</ecNumber>
    </recommendedName>
</protein>
<evidence type="ECO:0000256" key="5">
    <source>
        <dbReference type="ARBA" id="ARBA00022691"/>
    </source>
</evidence>
<evidence type="ECO:0000256" key="4">
    <source>
        <dbReference type="ARBA" id="ARBA00022679"/>
    </source>
</evidence>
<feature type="region of interest" description="Disordered" evidence="7">
    <location>
        <begin position="223"/>
        <end position="251"/>
    </location>
</feature>
<evidence type="ECO:0000256" key="7">
    <source>
        <dbReference type="SAM" id="MobiDB-lite"/>
    </source>
</evidence>
<dbReference type="InterPro" id="IPR002052">
    <property type="entry name" value="DNA_methylase_N6_adenine_CS"/>
</dbReference>
<feature type="domain" description="DNA methylase N-4/N-6" evidence="8">
    <location>
        <begin position="78"/>
        <end position="363"/>
    </location>
</feature>
<keyword evidence="5" id="KW-0949">S-adenosyl-L-methionine</keyword>
<dbReference type="SUPFAM" id="SSF53335">
    <property type="entry name" value="S-adenosyl-L-methionine-dependent methyltransferases"/>
    <property type="match status" value="1"/>
</dbReference>
<reference evidence="9" key="1">
    <citation type="journal article" date="2020" name="mSystems">
        <title>Genome- and Community-Level Interaction Insights into Carbon Utilization and Element Cycling Functions of Hydrothermarchaeota in Hydrothermal Sediment.</title>
        <authorList>
            <person name="Zhou Z."/>
            <person name="Liu Y."/>
            <person name="Xu W."/>
            <person name="Pan J."/>
            <person name="Luo Z.H."/>
            <person name="Li M."/>
        </authorList>
    </citation>
    <scope>NUCLEOTIDE SEQUENCE [LARGE SCALE GENOMIC DNA]</scope>
    <source>
        <strain evidence="9">SpSt-349</strain>
    </source>
</reference>
<dbReference type="GO" id="GO:0008170">
    <property type="term" value="F:N-methyltransferase activity"/>
    <property type="evidence" value="ECO:0007669"/>
    <property type="project" value="InterPro"/>
</dbReference>
<evidence type="ECO:0000256" key="2">
    <source>
        <dbReference type="ARBA" id="ARBA00011900"/>
    </source>
</evidence>
<dbReference type="Pfam" id="PF01555">
    <property type="entry name" value="N6_N4_Mtase"/>
    <property type="match status" value="1"/>
</dbReference>
<name>A0A831U2L0_GEOME</name>
<dbReference type="GO" id="GO:0003677">
    <property type="term" value="F:DNA binding"/>
    <property type="evidence" value="ECO:0007669"/>
    <property type="project" value="InterPro"/>
</dbReference>
<dbReference type="AlphaFoldDB" id="A0A831U2L0"/>